<gene>
    <name evidence="2" type="ORF">H8B21_10775</name>
</gene>
<sequence length="148" mass="16958">MRIEFFIKAFTELNTTELYQILKLRSEVFVVEQHCAYQDIDDKDQNSYHLMCFVNDHLAGYTRLLPPGVSYDEASIGRVVVGSDFRRLTLGKQLMENSIASCEELFGSSTIRIGAQTYLKKFYNALGFIETGEPYDEDGIPHIEMVKI</sequence>
<dbReference type="InterPro" id="IPR016181">
    <property type="entry name" value="Acyl_CoA_acyltransferase"/>
</dbReference>
<feature type="domain" description="N-acetyltransferase" evidence="1">
    <location>
        <begin position="8"/>
        <end position="148"/>
    </location>
</feature>
<dbReference type="SUPFAM" id="SSF55729">
    <property type="entry name" value="Acyl-CoA N-acyltransferases (Nat)"/>
    <property type="match status" value="1"/>
</dbReference>
<comment type="caution">
    <text evidence="2">The sequence shown here is derived from an EMBL/GenBank/DDBJ whole genome shotgun (WGS) entry which is preliminary data.</text>
</comment>
<dbReference type="Pfam" id="PF13673">
    <property type="entry name" value="Acetyltransf_10"/>
    <property type="match status" value="1"/>
</dbReference>
<evidence type="ECO:0000313" key="2">
    <source>
        <dbReference type="EMBL" id="MBD1422054.1"/>
    </source>
</evidence>
<dbReference type="Gene3D" id="3.40.630.30">
    <property type="match status" value="1"/>
</dbReference>
<keyword evidence="3" id="KW-1185">Reference proteome</keyword>
<dbReference type="Proteomes" id="UP000651112">
    <property type="component" value="Unassembled WGS sequence"/>
</dbReference>
<dbReference type="InterPro" id="IPR000182">
    <property type="entry name" value="GNAT_dom"/>
</dbReference>
<accession>A0ABR7XSA5</accession>
<protein>
    <submittedName>
        <fullName evidence="2">GNAT family N-acetyltransferase</fullName>
    </submittedName>
</protein>
<dbReference type="EMBL" id="JACNYL010000002">
    <property type="protein sequence ID" value="MBD1422054.1"/>
    <property type="molecule type" value="Genomic_DNA"/>
</dbReference>
<dbReference type="PROSITE" id="PS51186">
    <property type="entry name" value="GNAT"/>
    <property type="match status" value="1"/>
</dbReference>
<dbReference type="RefSeq" id="WP_190313751.1">
    <property type="nucleotide sequence ID" value="NZ_JACNYL010000002.1"/>
</dbReference>
<evidence type="ECO:0000259" key="1">
    <source>
        <dbReference type="PROSITE" id="PS51186"/>
    </source>
</evidence>
<name>A0ABR7XSA5_9SPHI</name>
<proteinExistence type="predicted"/>
<evidence type="ECO:0000313" key="3">
    <source>
        <dbReference type="Proteomes" id="UP000651112"/>
    </source>
</evidence>
<organism evidence="2 3">
    <name type="scientific">Sphingobacterium chuzhouense</name>
    <dbReference type="NCBI Taxonomy" id="1742264"/>
    <lineage>
        <taxon>Bacteria</taxon>
        <taxon>Pseudomonadati</taxon>
        <taxon>Bacteroidota</taxon>
        <taxon>Sphingobacteriia</taxon>
        <taxon>Sphingobacteriales</taxon>
        <taxon>Sphingobacteriaceae</taxon>
        <taxon>Sphingobacterium</taxon>
    </lineage>
</organism>
<reference evidence="2 3" key="1">
    <citation type="submission" date="2020-08" db="EMBL/GenBank/DDBJ databases">
        <title>Sphingobacterium sp. DN00404 isolated from aquaculture water.</title>
        <authorList>
            <person name="Zhang M."/>
        </authorList>
    </citation>
    <scope>NUCLEOTIDE SEQUENCE [LARGE SCALE GENOMIC DNA]</scope>
    <source>
        <strain evidence="2 3">KCTC 42746</strain>
    </source>
</reference>
<dbReference type="CDD" id="cd04301">
    <property type="entry name" value="NAT_SF"/>
    <property type="match status" value="1"/>
</dbReference>